<dbReference type="InterPro" id="IPR053168">
    <property type="entry name" value="Glutamic_endopeptidase"/>
</dbReference>
<evidence type="ECO:0000313" key="2">
    <source>
        <dbReference type="EMBL" id="KAH0867865.1"/>
    </source>
</evidence>
<dbReference type="PANTHER" id="PTHR31589">
    <property type="entry name" value="PROTEIN, PUTATIVE (DUF239)-RELATED-RELATED"/>
    <property type="match status" value="1"/>
</dbReference>
<dbReference type="InterPro" id="IPR004314">
    <property type="entry name" value="Neprosin"/>
</dbReference>
<gene>
    <name evidence="2" type="ORF">HID58_074887</name>
</gene>
<protein>
    <recommendedName>
        <fullName evidence="1">Neprosin PEP catalytic domain-containing protein</fullName>
    </recommendedName>
</protein>
<organism evidence="2 3">
    <name type="scientific">Brassica napus</name>
    <name type="common">Rape</name>
    <dbReference type="NCBI Taxonomy" id="3708"/>
    <lineage>
        <taxon>Eukaryota</taxon>
        <taxon>Viridiplantae</taxon>
        <taxon>Streptophyta</taxon>
        <taxon>Embryophyta</taxon>
        <taxon>Tracheophyta</taxon>
        <taxon>Spermatophyta</taxon>
        <taxon>Magnoliopsida</taxon>
        <taxon>eudicotyledons</taxon>
        <taxon>Gunneridae</taxon>
        <taxon>Pentapetalae</taxon>
        <taxon>rosids</taxon>
        <taxon>malvids</taxon>
        <taxon>Brassicales</taxon>
        <taxon>Brassicaceae</taxon>
        <taxon>Brassiceae</taxon>
        <taxon>Brassica</taxon>
    </lineage>
</organism>
<comment type="caution">
    <text evidence="2">The sequence shown here is derived from an EMBL/GenBank/DDBJ whole genome shotgun (WGS) entry which is preliminary data.</text>
</comment>
<proteinExistence type="predicted"/>
<name>A0ABQ7YI51_BRANA</name>
<dbReference type="Pfam" id="PF03080">
    <property type="entry name" value="Neprosin"/>
    <property type="match status" value="1"/>
</dbReference>
<evidence type="ECO:0000259" key="1">
    <source>
        <dbReference type="PROSITE" id="PS52045"/>
    </source>
</evidence>
<reference evidence="2 3" key="1">
    <citation type="submission" date="2021-05" db="EMBL/GenBank/DDBJ databases">
        <title>Genome Assembly of Synthetic Allotetraploid Brassica napus Reveals Homoeologous Exchanges between Subgenomes.</title>
        <authorList>
            <person name="Davis J.T."/>
        </authorList>
    </citation>
    <scope>NUCLEOTIDE SEQUENCE [LARGE SCALE GENOMIC DNA]</scope>
    <source>
        <strain evidence="3">cv. Da-Ae</strain>
        <tissue evidence="2">Seedling</tissue>
    </source>
</reference>
<keyword evidence="3" id="KW-1185">Reference proteome</keyword>
<dbReference type="EMBL" id="JAGKQM010000017">
    <property type="protein sequence ID" value="KAH0867865.1"/>
    <property type="molecule type" value="Genomic_DNA"/>
</dbReference>
<evidence type="ECO:0000313" key="3">
    <source>
        <dbReference type="Proteomes" id="UP000824890"/>
    </source>
</evidence>
<sequence>MFDCKSIKSTSRDRLRSGRCYSTHCGGFLQTSITIALEAAITRTYTFEGPQFEITIQISKDQSSGNWWLGLGRNMVLVGYWPAAIFTSLSDHALNVEWGRRSSIPKQYWHDTIVHMGSVNIAEKDFRKAGYVCDIYSFFLRC</sequence>
<accession>A0ABQ7YI51</accession>
<dbReference type="Proteomes" id="UP000824890">
    <property type="component" value="Unassembled WGS sequence"/>
</dbReference>
<feature type="domain" description="Neprosin PEP catalytic" evidence="1">
    <location>
        <begin position="1"/>
        <end position="142"/>
    </location>
</feature>
<dbReference type="PROSITE" id="PS52045">
    <property type="entry name" value="NEPROSIN_PEP_CD"/>
    <property type="match status" value="1"/>
</dbReference>
<dbReference type="PANTHER" id="PTHR31589:SF110">
    <property type="entry name" value="PROTEIN, PUTATIVE (DUF239)-RELATED"/>
    <property type="match status" value="1"/>
</dbReference>